<name>A0ABW4IVW3_9ACTN</name>
<gene>
    <name evidence="4" type="ORF">ACFSL4_25580</name>
</gene>
<comment type="caution">
    <text evidence="4">The sequence shown here is derived from an EMBL/GenBank/DDBJ whole genome shotgun (WGS) entry which is preliminary data.</text>
</comment>
<feature type="domain" description="HTH tetR-type" evidence="3">
    <location>
        <begin position="10"/>
        <end position="70"/>
    </location>
</feature>
<protein>
    <submittedName>
        <fullName evidence="4">TetR/AcrR family transcriptional regulator</fullName>
    </submittedName>
</protein>
<evidence type="ECO:0000259" key="3">
    <source>
        <dbReference type="PROSITE" id="PS50977"/>
    </source>
</evidence>
<dbReference type="Proteomes" id="UP001597261">
    <property type="component" value="Unassembled WGS sequence"/>
</dbReference>
<evidence type="ECO:0000313" key="5">
    <source>
        <dbReference type="Proteomes" id="UP001597261"/>
    </source>
</evidence>
<proteinExistence type="predicted"/>
<dbReference type="InterPro" id="IPR050109">
    <property type="entry name" value="HTH-type_TetR-like_transc_reg"/>
</dbReference>
<dbReference type="PROSITE" id="PS01081">
    <property type="entry name" value="HTH_TETR_1"/>
    <property type="match status" value="1"/>
</dbReference>
<dbReference type="EMBL" id="JBHUDX010000076">
    <property type="protein sequence ID" value="MFD1661484.1"/>
    <property type="molecule type" value="Genomic_DNA"/>
</dbReference>
<evidence type="ECO:0000313" key="4">
    <source>
        <dbReference type="EMBL" id="MFD1661484.1"/>
    </source>
</evidence>
<dbReference type="PANTHER" id="PTHR30055:SF226">
    <property type="entry name" value="HTH-TYPE TRANSCRIPTIONAL REGULATOR PKSA"/>
    <property type="match status" value="1"/>
</dbReference>
<keyword evidence="1 2" id="KW-0238">DNA-binding</keyword>
<dbReference type="SUPFAM" id="SSF46689">
    <property type="entry name" value="Homeodomain-like"/>
    <property type="match status" value="1"/>
</dbReference>
<reference evidence="5" key="1">
    <citation type="journal article" date="2019" name="Int. J. Syst. Evol. Microbiol.">
        <title>The Global Catalogue of Microorganisms (GCM) 10K type strain sequencing project: providing services to taxonomists for standard genome sequencing and annotation.</title>
        <authorList>
            <consortium name="The Broad Institute Genomics Platform"/>
            <consortium name="The Broad Institute Genome Sequencing Center for Infectious Disease"/>
            <person name="Wu L."/>
            <person name="Ma J."/>
        </authorList>
    </citation>
    <scope>NUCLEOTIDE SEQUENCE [LARGE SCALE GENOMIC DNA]</scope>
    <source>
        <strain evidence="5">CGMCC 1.12470</strain>
    </source>
</reference>
<evidence type="ECO:0000256" key="2">
    <source>
        <dbReference type="PROSITE-ProRule" id="PRU00335"/>
    </source>
</evidence>
<dbReference type="Pfam" id="PF00440">
    <property type="entry name" value="TetR_N"/>
    <property type="match status" value="1"/>
</dbReference>
<feature type="DNA-binding region" description="H-T-H motif" evidence="2">
    <location>
        <begin position="33"/>
        <end position="52"/>
    </location>
</feature>
<dbReference type="PANTHER" id="PTHR30055">
    <property type="entry name" value="HTH-TYPE TRANSCRIPTIONAL REGULATOR RUTR"/>
    <property type="match status" value="1"/>
</dbReference>
<dbReference type="PROSITE" id="PS50977">
    <property type="entry name" value="HTH_TETR_2"/>
    <property type="match status" value="1"/>
</dbReference>
<dbReference type="PRINTS" id="PR00455">
    <property type="entry name" value="HTHTETR"/>
</dbReference>
<dbReference type="InterPro" id="IPR009057">
    <property type="entry name" value="Homeodomain-like_sf"/>
</dbReference>
<dbReference type="InterPro" id="IPR001647">
    <property type="entry name" value="HTH_TetR"/>
</dbReference>
<evidence type="ECO:0000256" key="1">
    <source>
        <dbReference type="ARBA" id="ARBA00023125"/>
    </source>
</evidence>
<accession>A0ABW4IVW3</accession>
<dbReference type="RefSeq" id="WP_381087456.1">
    <property type="nucleotide sequence ID" value="NZ_JBHUDX010000076.1"/>
</dbReference>
<dbReference type="Gene3D" id="1.10.357.10">
    <property type="entry name" value="Tetracycline Repressor, domain 2"/>
    <property type="match status" value="1"/>
</dbReference>
<keyword evidence="5" id="KW-1185">Reference proteome</keyword>
<organism evidence="4 5">
    <name type="scientific">Streptomyces caeni</name>
    <dbReference type="NCBI Taxonomy" id="2307231"/>
    <lineage>
        <taxon>Bacteria</taxon>
        <taxon>Bacillati</taxon>
        <taxon>Actinomycetota</taxon>
        <taxon>Actinomycetes</taxon>
        <taxon>Kitasatosporales</taxon>
        <taxon>Streptomycetaceae</taxon>
        <taxon>Streptomyces</taxon>
    </lineage>
</organism>
<dbReference type="InterPro" id="IPR023772">
    <property type="entry name" value="DNA-bd_HTH_TetR-type_CS"/>
</dbReference>
<sequence>MDGTKRQRRGNTRQRIQDVALALFAEQGYEKTSLREIAERLDVTKAALYYHFKTKEEILVSIFEDLSRPIDELIEWGKAQPRTRDTKREVLRRYGDALTGAAPLFRFMQENQATIRELSIGNRFKDRMLQMRDIIRDPDASLTDQVRCVSALFTMHAGMFALQDVEGDPEDKRKAVLEVAIDLVTQAHAGPSPAANA</sequence>